<gene>
    <name evidence="12" type="ORF">CE561_05255</name>
    <name evidence="11" type="ORF">Thert_00400</name>
</gene>
<keyword evidence="6" id="KW-0598">Phosphotransferase system</keyword>
<dbReference type="NCBIfam" id="NF007288">
    <property type="entry name" value="PRK09756.1"/>
    <property type="match status" value="1"/>
</dbReference>
<dbReference type="Proteomes" id="UP000214975">
    <property type="component" value="Chromosome"/>
</dbReference>
<keyword evidence="4" id="KW-0762">Sugar transport</keyword>
<accession>A0A231VJP2</accession>
<dbReference type="EMBL" id="CP016893">
    <property type="protein sequence ID" value="AST56610.1"/>
    <property type="molecule type" value="Genomic_DNA"/>
</dbReference>
<sequence>MPNIVLTRIDNRLIHGQVAVTWSSHVGANLIIVVDDEVAKDKTQQVLLDLAAPQGVSTRYFTTDETIQKIHKAAPHQKIFIVVRDVNVLVKLVEGGVPIKEVNVGNMHFKEGKKQISSTVSVDENDIAAFKRLNELGVKCEVRRVPSEKGIDIMELI</sequence>
<evidence type="ECO:0000256" key="5">
    <source>
        <dbReference type="ARBA" id="ARBA00022679"/>
    </source>
</evidence>
<dbReference type="RefSeq" id="WP_015312105.1">
    <property type="nucleotide sequence ID" value="NZ_CP016893.1"/>
</dbReference>
<keyword evidence="2" id="KW-0813">Transport</keyword>
<keyword evidence="3" id="KW-0963">Cytoplasm</keyword>
<proteinExistence type="predicted"/>
<dbReference type="InterPro" id="IPR018455">
    <property type="entry name" value="PTS_IIB_sorbose-sp_subgr"/>
</dbReference>
<dbReference type="NCBIfam" id="TIGR00854">
    <property type="entry name" value="pts-sorbose"/>
    <property type="match status" value="1"/>
</dbReference>
<keyword evidence="5" id="KW-0808">Transferase</keyword>
<dbReference type="NCBIfam" id="NF008508">
    <property type="entry name" value="PRK11425.1"/>
    <property type="match status" value="1"/>
</dbReference>
<evidence type="ECO:0000256" key="1">
    <source>
        <dbReference type="ARBA" id="ARBA00004496"/>
    </source>
</evidence>
<feature type="modified residue" description="Phosphohistidine; by EIIA" evidence="9">
    <location>
        <position position="15"/>
    </location>
</feature>
<comment type="subcellular location">
    <subcellularLocation>
        <location evidence="1">Cytoplasm</location>
    </subcellularLocation>
</comment>
<protein>
    <submittedName>
        <fullName evidence="12">PTS N-acetylgalactosamine transporter subunit IIB</fullName>
    </submittedName>
    <submittedName>
        <fullName evidence="11">PTS system N-acetylgalactosamine-specific transporter subunit IID</fullName>
    </submittedName>
</protein>
<evidence type="ECO:0000256" key="8">
    <source>
        <dbReference type="PIRSR" id="PIRSR618455-1"/>
    </source>
</evidence>
<dbReference type="InterPro" id="IPR036667">
    <property type="entry name" value="PTS_IIB_sorbose-sp_sf"/>
</dbReference>
<evidence type="ECO:0000256" key="4">
    <source>
        <dbReference type="ARBA" id="ARBA00022597"/>
    </source>
</evidence>
<dbReference type="EMBL" id="NKHD01000016">
    <property type="protein sequence ID" value="OXT08339.1"/>
    <property type="molecule type" value="Genomic_DNA"/>
</dbReference>
<keyword evidence="7" id="KW-0418">Kinase</keyword>
<evidence type="ECO:0000313" key="13">
    <source>
        <dbReference type="Proteomes" id="UP000214975"/>
    </source>
</evidence>
<dbReference type="GO" id="GO:0005737">
    <property type="term" value="C:cytoplasm"/>
    <property type="evidence" value="ECO:0007669"/>
    <property type="project" value="UniProtKB-SubCell"/>
</dbReference>
<dbReference type="SUPFAM" id="SSF52728">
    <property type="entry name" value="PTS IIb component"/>
    <property type="match status" value="1"/>
</dbReference>
<organism evidence="12 14">
    <name type="scientific">Thermoanaerobacterium thermosaccharolyticum</name>
    <name type="common">Clostridium thermosaccharolyticum</name>
    <dbReference type="NCBI Taxonomy" id="1517"/>
    <lineage>
        <taxon>Bacteria</taxon>
        <taxon>Bacillati</taxon>
        <taxon>Bacillota</taxon>
        <taxon>Clostridia</taxon>
        <taxon>Thermoanaerobacterales</taxon>
        <taxon>Thermoanaerobacteraceae</taxon>
        <taxon>Thermoanaerobacterium</taxon>
    </lineage>
</organism>
<evidence type="ECO:0000256" key="3">
    <source>
        <dbReference type="ARBA" id="ARBA00022490"/>
    </source>
</evidence>
<dbReference type="AlphaFoldDB" id="A0A231VJP2"/>
<dbReference type="Proteomes" id="UP000215301">
    <property type="component" value="Unassembled WGS sequence"/>
</dbReference>
<reference evidence="12 14" key="2">
    <citation type="submission" date="2017-06" db="EMBL/GenBank/DDBJ databases">
        <title>Isolation and characterization of a thermophilic and butanogenic Thermoanaerobacterium thermosaccharolyticum M5 capable of efficient degradation of hemicellulose.</title>
        <authorList>
            <person name="Xin F."/>
            <person name="Jiang Y."/>
        </authorList>
    </citation>
    <scope>NUCLEOTIDE SEQUENCE [LARGE SCALE GENOMIC DNA]</scope>
    <source>
        <strain evidence="12 14">M5</strain>
    </source>
</reference>
<reference evidence="11 13" key="1">
    <citation type="submission" date="2016-08" db="EMBL/GenBank/DDBJ databases">
        <title>A novel genetic cassette of butanologenic Thermoanaerobacterium thermosaccharolyticum that directly convert cellulose to butanol.</title>
        <authorList>
            <person name="Li T."/>
            <person name="He J."/>
        </authorList>
    </citation>
    <scope>NUCLEOTIDE SEQUENCE [LARGE SCALE GENOMIC DNA]</scope>
    <source>
        <strain evidence="11 13">TG57</strain>
    </source>
</reference>
<feature type="active site" description="Pros-phosphohistidine intermediate; for EIIB activity" evidence="8">
    <location>
        <position position="15"/>
    </location>
</feature>
<evidence type="ECO:0000313" key="11">
    <source>
        <dbReference type="EMBL" id="AST56610.1"/>
    </source>
</evidence>
<evidence type="ECO:0000313" key="14">
    <source>
        <dbReference type="Proteomes" id="UP000215301"/>
    </source>
</evidence>
<evidence type="ECO:0000256" key="6">
    <source>
        <dbReference type="ARBA" id="ARBA00022683"/>
    </source>
</evidence>
<dbReference type="CDD" id="cd00001">
    <property type="entry name" value="PTS_IIB_man"/>
    <property type="match status" value="1"/>
</dbReference>
<dbReference type="GO" id="GO:0008982">
    <property type="term" value="F:protein-N(PI)-phosphohistidine-sugar phosphotransferase activity"/>
    <property type="evidence" value="ECO:0007669"/>
    <property type="project" value="InterPro"/>
</dbReference>
<feature type="modified residue" description="N6-acetyllysine" evidence="9">
    <location>
        <position position="72"/>
    </location>
</feature>
<evidence type="ECO:0000259" key="10">
    <source>
        <dbReference type="PROSITE" id="PS51101"/>
    </source>
</evidence>
<dbReference type="GO" id="GO:0009401">
    <property type="term" value="P:phosphoenolpyruvate-dependent sugar phosphotransferase system"/>
    <property type="evidence" value="ECO:0007669"/>
    <property type="project" value="UniProtKB-KW"/>
</dbReference>
<dbReference type="Pfam" id="PF03830">
    <property type="entry name" value="PTSIIB_sorb"/>
    <property type="match status" value="1"/>
</dbReference>
<dbReference type="PROSITE" id="PS51101">
    <property type="entry name" value="PTS_EIIB_TYPE_4"/>
    <property type="match status" value="1"/>
</dbReference>
<feature type="domain" description="PTS EIIB type-4" evidence="10">
    <location>
        <begin position="1"/>
        <end position="157"/>
    </location>
</feature>
<evidence type="ECO:0000313" key="12">
    <source>
        <dbReference type="EMBL" id="OXT08339.1"/>
    </source>
</evidence>
<dbReference type="Gene3D" id="3.40.35.10">
    <property type="entry name" value="Phosphotransferase system, sorbose subfamily IIB component"/>
    <property type="match status" value="1"/>
</dbReference>
<name>A0A231VJP2_THETR</name>
<evidence type="ECO:0000256" key="2">
    <source>
        <dbReference type="ARBA" id="ARBA00022448"/>
    </source>
</evidence>
<dbReference type="InterPro" id="IPR004720">
    <property type="entry name" value="PTS_IIB_sorbose-sp"/>
</dbReference>
<evidence type="ECO:0000256" key="9">
    <source>
        <dbReference type="PIRSR" id="PIRSR618455-2"/>
    </source>
</evidence>
<dbReference type="GO" id="GO:0016301">
    <property type="term" value="F:kinase activity"/>
    <property type="evidence" value="ECO:0007669"/>
    <property type="project" value="UniProtKB-KW"/>
</dbReference>
<evidence type="ECO:0000256" key="7">
    <source>
        <dbReference type="ARBA" id="ARBA00022777"/>
    </source>
</evidence>